<sequence>MLPSRIECMFGFYAHRQHFEGQESRRILQSRITRFHPCGSYRYKASYLYSSGGPRCVFDCGWREIREEVENDS</sequence>
<organism evidence="1 2">
    <name type="scientific">Necator americanus</name>
    <name type="common">Human hookworm</name>
    <dbReference type="NCBI Taxonomy" id="51031"/>
    <lineage>
        <taxon>Eukaryota</taxon>
        <taxon>Metazoa</taxon>
        <taxon>Ecdysozoa</taxon>
        <taxon>Nematoda</taxon>
        <taxon>Chromadorea</taxon>
        <taxon>Rhabditida</taxon>
        <taxon>Rhabditina</taxon>
        <taxon>Rhabditomorpha</taxon>
        <taxon>Strongyloidea</taxon>
        <taxon>Ancylostomatidae</taxon>
        <taxon>Bunostominae</taxon>
        <taxon>Necator</taxon>
    </lineage>
</organism>
<accession>A0ABR1EAK2</accession>
<name>A0ABR1EAK2_NECAM</name>
<comment type="caution">
    <text evidence="1">The sequence shown here is derived from an EMBL/GenBank/DDBJ whole genome shotgun (WGS) entry which is preliminary data.</text>
</comment>
<evidence type="ECO:0000313" key="1">
    <source>
        <dbReference type="EMBL" id="KAK6759722.1"/>
    </source>
</evidence>
<reference evidence="1 2" key="1">
    <citation type="submission" date="2023-08" db="EMBL/GenBank/DDBJ databases">
        <title>A Necator americanus chromosomal reference genome.</title>
        <authorList>
            <person name="Ilik V."/>
            <person name="Petrzelkova K.J."/>
            <person name="Pardy F."/>
            <person name="Fuh T."/>
            <person name="Niatou-Singa F.S."/>
            <person name="Gouil Q."/>
            <person name="Baker L."/>
            <person name="Ritchie M.E."/>
            <person name="Jex A.R."/>
            <person name="Gazzola D."/>
            <person name="Li H."/>
            <person name="Toshio Fujiwara R."/>
            <person name="Zhan B."/>
            <person name="Aroian R.V."/>
            <person name="Pafco B."/>
            <person name="Schwarz E.M."/>
        </authorList>
    </citation>
    <scope>NUCLEOTIDE SEQUENCE [LARGE SCALE GENOMIC DNA]</scope>
    <source>
        <strain evidence="1 2">Aroian</strain>
        <tissue evidence="1">Whole animal</tissue>
    </source>
</reference>
<proteinExistence type="predicted"/>
<keyword evidence="2" id="KW-1185">Reference proteome</keyword>
<dbReference type="EMBL" id="JAVFWL010000006">
    <property type="protein sequence ID" value="KAK6759722.1"/>
    <property type="molecule type" value="Genomic_DNA"/>
</dbReference>
<dbReference type="Proteomes" id="UP001303046">
    <property type="component" value="Unassembled WGS sequence"/>
</dbReference>
<evidence type="ECO:0000313" key="2">
    <source>
        <dbReference type="Proteomes" id="UP001303046"/>
    </source>
</evidence>
<gene>
    <name evidence="1" type="primary">Necator_chrX.g21506</name>
    <name evidence="1" type="ORF">RB195_021345</name>
</gene>
<protein>
    <submittedName>
        <fullName evidence="1">Uncharacterized protein</fullName>
    </submittedName>
</protein>